<dbReference type="SUPFAM" id="SSF53098">
    <property type="entry name" value="Ribonuclease H-like"/>
    <property type="match status" value="1"/>
</dbReference>
<gene>
    <name evidence="1" type="ORF">Dsin_000706</name>
</gene>
<dbReference type="PANTHER" id="PTHR47723:SF22">
    <property type="entry name" value="RNASE H TYPE-1 DOMAIN-CONTAINING PROTEIN"/>
    <property type="match status" value="1"/>
</dbReference>
<keyword evidence="2" id="KW-1185">Reference proteome</keyword>
<evidence type="ECO:0000313" key="2">
    <source>
        <dbReference type="Proteomes" id="UP001281410"/>
    </source>
</evidence>
<evidence type="ECO:0000313" key="1">
    <source>
        <dbReference type="EMBL" id="KAK3228825.1"/>
    </source>
</evidence>
<comment type="caution">
    <text evidence="1">The sequence shown here is derived from an EMBL/GenBank/DDBJ whole genome shotgun (WGS) entry which is preliminary data.</text>
</comment>
<dbReference type="InterPro" id="IPR053151">
    <property type="entry name" value="RNase_H-like"/>
</dbReference>
<dbReference type="Proteomes" id="UP001281410">
    <property type="component" value="Unassembled WGS sequence"/>
</dbReference>
<dbReference type="InterPro" id="IPR036397">
    <property type="entry name" value="RNaseH_sf"/>
</dbReference>
<proteinExistence type="predicted"/>
<evidence type="ECO:0008006" key="3">
    <source>
        <dbReference type="Google" id="ProtNLM"/>
    </source>
</evidence>
<organism evidence="1 2">
    <name type="scientific">Dipteronia sinensis</name>
    <dbReference type="NCBI Taxonomy" id="43782"/>
    <lineage>
        <taxon>Eukaryota</taxon>
        <taxon>Viridiplantae</taxon>
        <taxon>Streptophyta</taxon>
        <taxon>Embryophyta</taxon>
        <taxon>Tracheophyta</taxon>
        <taxon>Spermatophyta</taxon>
        <taxon>Magnoliopsida</taxon>
        <taxon>eudicotyledons</taxon>
        <taxon>Gunneridae</taxon>
        <taxon>Pentapetalae</taxon>
        <taxon>rosids</taxon>
        <taxon>malvids</taxon>
        <taxon>Sapindales</taxon>
        <taxon>Sapindaceae</taxon>
        <taxon>Hippocastanoideae</taxon>
        <taxon>Acereae</taxon>
        <taxon>Dipteronia</taxon>
    </lineage>
</organism>
<protein>
    <recommendedName>
        <fullName evidence="3">RNase H type-1 domain-containing protein</fullName>
    </recommendedName>
</protein>
<dbReference type="AlphaFoldDB" id="A0AAE0B3U4"/>
<dbReference type="PANTHER" id="PTHR47723">
    <property type="entry name" value="OS05G0353850 PROTEIN"/>
    <property type="match status" value="1"/>
</dbReference>
<dbReference type="GO" id="GO:0003676">
    <property type="term" value="F:nucleic acid binding"/>
    <property type="evidence" value="ECO:0007669"/>
    <property type="project" value="InterPro"/>
</dbReference>
<reference evidence="1" key="1">
    <citation type="journal article" date="2023" name="Plant J.">
        <title>Genome sequences and population genomics provide insights into the demographic history, inbreeding, and mutation load of two 'living fossil' tree species of Dipteronia.</title>
        <authorList>
            <person name="Feng Y."/>
            <person name="Comes H.P."/>
            <person name="Chen J."/>
            <person name="Zhu S."/>
            <person name="Lu R."/>
            <person name="Zhang X."/>
            <person name="Li P."/>
            <person name="Qiu J."/>
            <person name="Olsen K.M."/>
            <person name="Qiu Y."/>
        </authorList>
    </citation>
    <scope>NUCLEOTIDE SEQUENCE</scope>
    <source>
        <strain evidence="1">NBL</strain>
    </source>
</reference>
<sequence length="266" mass="30008">MEVLASATSLIRIEDSWPSRRGAKKKCGVVRDFGRWIDSSWVWNVDLRRPLFEWELHQWTCFMSALNCLIIRKHISDTVAWSHSRNGNFSVKSLCTSLEALPTNTDPSYNILWRVVWWLKFHGKGSTIPVSTMLLNLHESCVNYSKPKTANLPQWVPPYLGDLKFKVDCSASGKSGLTGIRGVLRDSTGNPLCIFLAFLGILESNSAKILAIHKACELCASKPSLADRTINIISDSKVSVAWINNSDDIRSFNHVSRIYDIRGFLH</sequence>
<dbReference type="EMBL" id="JANJYJ010000001">
    <property type="protein sequence ID" value="KAK3228825.1"/>
    <property type="molecule type" value="Genomic_DNA"/>
</dbReference>
<dbReference type="InterPro" id="IPR012337">
    <property type="entry name" value="RNaseH-like_sf"/>
</dbReference>
<name>A0AAE0B3U4_9ROSI</name>
<dbReference type="Gene3D" id="3.30.420.10">
    <property type="entry name" value="Ribonuclease H-like superfamily/Ribonuclease H"/>
    <property type="match status" value="1"/>
</dbReference>
<accession>A0AAE0B3U4</accession>